<protein>
    <submittedName>
        <fullName evidence="4">ADP compounds hydrolase NudE</fullName>
    </submittedName>
</protein>
<dbReference type="InterPro" id="IPR020084">
    <property type="entry name" value="NUDIX_hydrolase_CS"/>
</dbReference>
<dbReference type="EMBL" id="NRRV01000026">
    <property type="protein sequence ID" value="MBK1631433.1"/>
    <property type="molecule type" value="Genomic_DNA"/>
</dbReference>
<dbReference type="GO" id="GO:0016787">
    <property type="term" value="F:hydrolase activity"/>
    <property type="evidence" value="ECO:0007669"/>
    <property type="project" value="UniProtKB-KW"/>
</dbReference>
<dbReference type="Gene3D" id="3.90.79.10">
    <property type="entry name" value="Nucleoside Triphosphate Pyrophosphohydrolase"/>
    <property type="match status" value="1"/>
</dbReference>
<feature type="domain" description="Nudix hydrolase" evidence="3">
    <location>
        <begin position="42"/>
        <end position="170"/>
    </location>
</feature>
<dbReference type="SUPFAM" id="SSF55811">
    <property type="entry name" value="Nudix"/>
    <property type="match status" value="1"/>
</dbReference>
<proteinExistence type="predicted"/>
<dbReference type="Proteomes" id="UP000748752">
    <property type="component" value="Unassembled WGS sequence"/>
</dbReference>
<dbReference type="InterPro" id="IPR000086">
    <property type="entry name" value="NUDIX_hydrolase_dom"/>
</dbReference>
<evidence type="ECO:0000256" key="1">
    <source>
        <dbReference type="ARBA" id="ARBA00001946"/>
    </source>
</evidence>
<comment type="caution">
    <text evidence="4">The sequence shown here is derived from an EMBL/GenBank/DDBJ whole genome shotgun (WGS) entry which is preliminary data.</text>
</comment>
<dbReference type="PROSITE" id="PS51462">
    <property type="entry name" value="NUDIX"/>
    <property type="match status" value="1"/>
</dbReference>
<keyword evidence="5" id="KW-1185">Reference proteome</keyword>
<dbReference type="RefSeq" id="WP_200237665.1">
    <property type="nucleotide sequence ID" value="NZ_NRRV01000026.1"/>
</dbReference>
<dbReference type="Pfam" id="PF00293">
    <property type="entry name" value="NUDIX"/>
    <property type="match status" value="1"/>
</dbReference>
<accession>A0ABS1CHW2</accession>
<gene>
    <name evidence="4" type="ORF">CKO31_11915</name>
</gene>
<organism evidence="4 5">
    <name type="scientific">Thiohalocapsa halophila</name>
    <dbReference type="NCBI Taxonomy" id="69359"/>
    <lineage>
        <taxon>Bacteria</taxon>
        <taxon>Pseudomonadati</taxon>
        <taxon>Pseudomonadota</taxon>
        <taxon>Gammaproteobacteria</taxon>
        <taxon>Chromatiales</taxon>
        <taxon>Chromatiaceae</taxon>
        <taxon>Thiohalocapsa</taxon>
    </lineage>
</organism>
<evidence type="ECO:0000256" key="2">
    <source>
        <dbReference type="ARBA" id="ARBA00022801"/>
    </source>
</evidence>
<evidence type="ECO:0000313" key="5">
    <source>
        <dbReference type="Proteomes" id="UP000748752"/>
    </source>
</evidence>
<comment type="cofactor">
    <cofactor evidence="1">
        <name>Mg(2+)</name>
        <dbReference type="ChEBI" id="CHEBI:18420"/>
    </cofactor>
</comment>
<evidence type="ECO:0000313" key="4">
    <source>
        <dbReference type="EMBL" id="MBK1631433.1"/>
    </source>
</evidence>
<dbReference type="PROSITE" id="PS00893">
    <property type="entry name" value="NUDIX_BOX"/>
    <property type="match status" value="1"/>
</dbReference>
<keyword evidence="2 4" id="KW-0378">Hydrolase</keyword>
<sequence>MTRQKPRILARRLAARSGIFRVEAVDLEFANGERRTFERILGGTDSVMIVPVDADDNLLLAREYAAGSDDYQLGFPKGVVDAGEEIHAAAGRELREEVGLAAARLETVHRVSVVPGYIQHGTRIVLARDLHPDPLPGDEPEPVEVVPWPLADGDGLLARPDFTEARSIAALFLVQRFLARERRAAGGA</sequence>
<name>A0ABS1CHW2_9GAMM</name>
<dbReference type="NCBIfam" id="NF008736">
    <property type="entry name" value="PRK11762.1"/>
    <property type="match status" value="1"/>
</dbReference>
<dbReference type="PANTHER" id="PTHR11839">
    <property type="entry name" value="UDP/ADP-SUGAR PYROPHOSPHATASE"/>
    <property type="match status" value="1"/>
</dbReference>
<dbReference type="PANTHER" id="PTHR11839:SF12">
    <property type="entry name" value="ADP COMPOUNDS HYDROLASE NUDE"/>
    <property type="match status" value="1"/>
</dbReference>
<evidence type="ECO:0000259" key="3">
    <source>
        <dbReference type="PROSITE" id="PS51462"/>
    </source>
</evidence>
<reference evidence="4 5" key="1">
    <citation type="journal article" date="2020" name="Microorganisms">
        <title>Osmotic Adaptation and Compatible Solute Biosynthesis of Phototrophic Bacteria as Revealed from Genome Analyses.</title>
        <authorList>
            <person name="Imhoff J.F."/>
            <person name="Rahn T."/>
            <person name="Kunzel S."/>
            <person name="Keller A."/>
            <person name="Neulinger S.C."/>
        </authorList>
    </citation>
    <scope>NUCLEOTIDE SEQUENCE [LARGE SCALE GENOMIC DNA]</scope>
    <source>
        <strain evidence="4 5">DSM 6210</strain>
    </source>
</reference>
<dbReference type="InterPro" id="IPR015797">
    <property type="entry name" value="NUDIX_hydrolase-like_dom_sf"/>
</dbReference>